<dbReference type="EMBL" id="CH972442">
    <property type="protein sequence ID" value="KRG00480.1"/>
    <property type="molecule type" value="Genomic_DNA"/>
</dbReference>
<gene>
    <name evidence="2" type="primary">Dwil\GK27381</name>
    <name evidence="2" type="ORF">Dwil_GK27381</name>
</gene>
<accession>A0A0Q9WWQ4</accession>
<dbReference type="Proteomes" id="UP000007798">
    <property type="component" value="Unassembled WGS sequence"/>
</dbReference>
<sequence length="79" mass="8739">MHTTLDKELLFAVVYFQVLVHQASGNLDRTMDEMVQTLRTRQRVQEARLLEAQLSRTGPLARPGQPLNSGQDSGFAGAA</sequence>
<evidence type="ECO:0000256" key="1">
    <source>
        <dbReference type="SAM" id="MobiDB-lite"/>
    </source>
</evidence>
<protein>
    <submittedName>
        <fullName evidence="2">Uncharacterized protein</fullName>
    </submittedName>
</protein>
<keyword evidence="3" id="KW-1185">Reference proteome</keyword>
<name>A0A0Q9WWQ4_DROWI</name>
<reference evidence="2 3" key="1">
    <citation type="journal article" date="2007" name="Nature">
        <title>Evolution of genes and genomes on the Drosophila phylogeny.</title>
        <authorList>
            <consortium name="Drosophila 12 Genomes Consortium"/>
            <person name="Clark A.G."/>
            <person name="Eisen M.B."/>
            <person name="Smith D.R."/>
            <person name="Bergman C.M."/>
            <person name="Oliver B."/>
            <person name="Markow T.A."/>
            <person name="Kaufman T.C."/>
            <person name="Kellis M."/>
            <person name="Gelbart W."/>
            <person name="Iyer V.N."/>
            <person name="Pollard D.A."/>
            <person name="Sackton T.B."/>
            <person name="Larracuente A.M."/>
            <person name="Singh N.D."/>
            <person name="Abad J.P."/>
            <person name="Abt D.N."/>
            <person name="Adryan B."/>
            <person name="Aguade M."/>
            <person name="Akashi H."/>
            <person name="Anderson W.W."/>
            <person name="Aquadro C.F."/>
            <person name="Ardell D.H."/>
            <person name="Arguello R."/>
            <person name="Artieri C.G."/>
            <person name="Barbash D.A."/>
            <person name="Barker D."/>
            <person name="Barsanti P."/>
            <person name="Batterham P."/>
            <person name="Batzoglou S."/>
            <person name="Begun D."/>
            <person name="Bhutkar A."/>
            <person name="Blanco E."/>
            <person name="Bosak S.A."/>
            <person name="Bradley R.K."/>
            <person name="Brand A.D."/>
            <person name="Brent M.R."/>
            <person name="Brooks A.N."/>
            <person name="Brown R.H."/>
            <person name="Butlin R.K."/>
            <person name="Caggese C."/>
            <person name="Calvi B.R."/>
            <person name="Bernardo de Carvalho A."/>
            <person name="Caspi A."/>
            <person name="Castrezana S."/>
            <person name="Celniker S.E."/>
            <person name="Chang J.L."/>
            <person name="Chapple C."/>
            <person name="Chatterji S."/>
            <person name="Chinwalla A."/>
            <person name="Civetta A."/>
            <person name="Clifton S.W."/>
            <person name="Comeron J.M."/>
            <person name="Costello J.C."/>
            <person name="Coyne J.A."/>
            <person name="Daub J."/>
            <person name="David R.G."/>
            <person name="Delcher A.L."/>
            <person name="Delehaunty K."/>
            <person name="Do C.B."/>
            <person name="Ebling H."/>
            <person name="Edwards K."/>
            <person name="Eickbush T."/>
            <person name="Evans J.D."/>
            <person name="Filipski A."/>
            <person name="Findeiss S."/>
            <person name="Freyhult E."/>
            <person name="Fulton L."/>
            <person name="Fulton R."/>
            <person name="Garcia A.C."/>
            <person name="Gardiner A."/>
            <person name="Garfield D.A."/>
            <person name="Garvin B.E."/>
            <person name="Gibson G."/>
            <person name="Gilbert D."/>
            <person name="Gnerre S."/>
            <person name="Godfrey J."/>
            <person name="Good R."/>
            <person name="Gotea V."/>
            <person name="Gravely B."/>
            <person name="Greenberg A.J."/>
            <person name="Griffiths-Jones S."/>
            <person name="Gross S."/>
            <person name="Guigo R."/>
            <person name="Gustafson E.A."/>
            <person name="Haerty W."/>
            <person name="Hahn M.W."/>
            <person name="Halligan D.L."/>
            <person name="Halpern A.L."/>
            <person name="Halter G.M."/>
            <person name="Han M.V."/>
            <person name="Heger A."/>
            <person name="Hillier L."/>
            <person name="Hinrichs A.S."/>
            <person name="Holmes I."/>
            <person name="Hoskins R.A."/>
            <person name="Hubisz M.J."/>
            <person name="Hultmark D."/>
            <person name="Huntley M.A."/>
            <person name="Jaffe D.B."/>
            <person name="Jagadeeshan S."/>
            <person name="Jeck W.R."/>
            <person name="Johnson J."/>
            <person name="Jones C.D."/>
            <person name="Jordan W.C."/>
            <person name="Karpen G.H."/>
            <person name="Kataoka E."/>
            <person name="Keightley P.D."/>
            <person name="Kheradpour P."/>
            <person name="Kirkness E.F."/>
            <person name="Koerich L.B."/>
            <person name="Kristiansen K."/>
            <person name="Kudrna D."/>
            <person name="Kulathinal R.J."/>
            <person name="Kumar S."/>
            <person name="Kwok R."/>
            <person name="Lander E."/>
            <person name="Langley C.H."/>
            <person name="Lapoint R."/>
            <person name="Lazzaro B.P."/>
            <person name="Lee S.J."/>
            <person name="Levesque L."/>
            <person name="Li R."/>
            <person name="Lin C.F."/>
            <person name="Lin M.F."/>
            <person name="Lindblad-Toh K."/>
            <person name="Llopart A."/>
            <person name="Long M."/>
            <person name="Low L."/>
            <person name="Lozovsky E."/>
            <person name="Lu J."/>
            <person name="Luo M."/>
            <person name="Machado C.A."/>
            <person name="Makalowski W."/>
            <person name="Marzo M."/>
            <person name="Matsuda M."/>
            <person name="Matzkin L."/>
            <person name="McAllister B."/>
            <person name="McBride C.S."/>
            <person name="McKernan B."/>
            <person name="McKernan K."/>
            <person name="Mendez-Lago M."/>
            <person name="Minx P."/>
            <person name="Mollenhauer M.U."/>
            <person name="Montooth K."/>
            <person name="Mount S.M."/>
            <person name="Mu X."/>
            <person name="Myers E."/>
            <person name="Negre B."/>
            <person name="Newfeld S."/>
            <person name="Nielsen R."/>
            <person name="Noor M.A."/>
            <person name="O'Grady P."/>
            <person name="Pachter L."/>
            <person name="Papaceit M."/>
            <person name="Parisi M.J."/>
            <person name="Parisi M."/>
            <person name="Parts L."/>
            <person name="Pedersen J.S."/>
            <person name="Pesole G."/>
            <person name="Phillippy A.M."/>
            <person name="Ponting C.P."/>
            <person name="Pop M."/>
            <person name="Porcelli D."/>
            <person name="Powell J.R."/>
            <person name="Prohaska S."/>
            <person name="Pruitt K."/>
            <person name="Puig M."/>
            <person name="Quesneville H."/>
            <person name="Ram K.R."/>
            <person name="Rand D."/>
            <person name="Rasmussen M.D."/>
            <person name="Reed L.K."/>
            <person name="Reenan R."/>
            <person name="Reily A."/>
            <person name="Remington K.A."/>
            <person name="Rieger T.T."/>
            <person name="Ritchie M.G."/>
            <person name="Robin C."/>
            <person name="Rogers Y.H."/>
            <person name="Rohde C."/>
            <person name="Rozas J."/>
            <person name="Rubenfield M.J."/>
            <person name="Ruiz A."/>
            <person name="Russo S."/>
            <person name="Salzberg S.L."/>
            <person name="Sanchez-Gracia A."/>
            <person name="Saranga D.J."/>
            <person name="Sato H."/>
            <person name="Schaeffer S.W."/>
            <person name="Schatz M.C."/>
            <person name="Schlenke T."/>
            <person name="Schwartz R."/>
            <person name="Segarra C."/>
            <person name="Singh R.S."/>
            <person name="Sirot L."/>
            <person name="Sirota M."/>
            <person name="Sisneros N.B."/>
            <person name="Smith C.D."/>
            <person name="Smith T.F."/>
            <person name="Spieth J."/>
            <person name="Stage D.E."/>
            <person name="Stark A."/>
            <person name="Stephan W."/>
            <person name="Strausberg R.L."/>
            <person name="Strempel S."/>
            <person name="Sturgill D."/>
            <person name="Sutton G."/>
            <person name="Sutton G.G."/>
            <person name="Tao W."/>
            <person name="Teichmann S."/>
            <person name="Tobari Y.N."/>
            <person name="Tomimura Y."/>
            <person name="Tsolas J.M."/>
            <person name="Valente V.L."/>
            <person name="Venter E."/>
            <person name="Venter J.C."/>
            <person name="Vicario S."/>
            <person name="Vieira F.G."/>
            <person name="Vilella A.J."/>
            <person name="Villasante A."/>
            <person name="Walenz B."/>
            <person name="Wang J."/>
            <person name="Wasserman M."/>
            <person name="Watts T."/>
            <person name="Wilson D."/>
            <person name="Wilson R.K."/>
            <person name="Wing R.A."/>
            <person name="Wolfner M.F."/>
            <person name="Wong A."/>
            <person name="Wong G.K."/>
            <person name="Wu C.I."/>
            <person name="Wu G."/>
            <person name="Yamamoto D."/>
            <person name="Yang H.P."/>
            <person name="Yang S.P."/>
            <person name="Yorke J.A."/>
            <person name="Yoshida K."/>
            <person name="Zdobnov E."/>
            <person name="Zhang P."/>
            <person name="Zhang Y."/>
            <person name="Zimin A.V."/>
            <person name="Baldwin J."/>
            <person name="Abdouelleil A."/>
            <person name="Abdulkadir J."/>
            <person name="Abebe A."/>
            <person name="Abera B."/>
            <person name="Abreu J."/>
            <person name="Acer S.C."/>
            <person name="Aftuck L."/>
            <person name="Alexander A."/>
            <person name="An P."/>
            <person name="Anderson E."/>
            <person name="Anderson S."/>
            <person name="Arachi H."/>
            <person name="Azer M."/>
            <person name="Bachantsang P."/>
            <person name="Barry A."/>
            <person name="Bayul T."/>
            <person name="Berlin A."/>
            <person name="Bessette D."/>
            <person name="Bloom T."/>
            <person name="Blye J."/>
            <person name="Boguslavskiy L."/>
            <person name="Bonnet C."/>
            <person name="Boukhgalter B."/>
            <person name="Bourzgui I."/>
            <person name="Brown A."/>
            <person name="Cahill P."/>
            <person name="Channer S."/>
            <person name="Cheshatsang Y."/>
            <person name="Chuda L."/>
            <person name="Citroen M."/>
            <person name="Collymore A."/>
            <person name="Cooke P."/>
            <person name="Costello M."/>
            <person name="D'Aco K."/>
            <person name="Daza R."/>
            <person name="De Haan G."/>
            <person name="DeGray S."/>
            <person name="DeMaso C."/>
            <person name="Dhargay N."/>
            <person name="Dooley K."/>
            <person name="Dooley E."/>
            <person name="Doricent M."/>
            <person name="Dorje P."/>
            <person name="Dorjee K."/>
            <person name="Dupes A."/>
            <person name="Elong R."/>
            <person name="Falk J."/>
            <person name="Farina A."/>
            <person name="Faro S."/>
            <person name="Ferguson D."/>
            <person name="Fisher S."/>
            <person name="Foley C.D."/>
            <person name="Franke A."/>
            <person name="Friedrich D."/>
            <person name="Gadbois L."/>
            <person name="Gearin G."/>
            <person name="Gearin C.R."/>
            <person name="Giannoukos G."/>
            <person name="Goode T."/>
            <person name="Graham J."/>
            <person name="Grandbois E."/>
            <person name="Grewal S."/>
            <person name="Gyaltsen K."/>
            <person name="Hafez N."/>
            <person name="Hagos B."/>
            <person name="Hall J."/>
            <person name="Henson C."/>
            <person name="Hollinger A."/>
            <person name="Honan T."/>
            <person name="Huard M.D."/>
            <person name="Hughes L."/>
            <person name="Hurhula B."/>
            <person name="Husby M.E."/>
            <person name="Kamat A."/>
            <person name="Kanga B."/>
            <person name="Kashin S."/>
            <person name="Khazanovich D."/>
            <person name="Kisner P."/>
            <person name="Lance K."/>
            <person name="Lara M."/>
            <person name="Lee W."/>
            <person name="Lennon N."/>
            <person name="Letendre F."/>
            <person name="LeVine R."/>
            <person name="Lipovsky A."/>
            <person name="Liu X."/>
            <person name="Liu J."/>
            <person name="Liu S."/>
            <person name="Lokyitsang T."/>
            <person name="Lokyitsang Y."/>
            <person name="Lubonja R."/>
            <person name="Lui A."/>
            <person name="MacDonald P."/>
            <person name="Magnisalis V."/>
            <person name="Maru K."/>
            <person name="Matthews C."/>
            <person name="McCusker W."/>
            <person name="McDonough S."/>
            <person name="Mehta T."/>
            <person name="Meldrim J."/>
            <person name="Meneus L."/>
            <person name="Mihai O."/>
            <person name="Mihalev A."/>
            <person name="Mihova T."/>
            <person name="Mittelman R."/>
            <person name="Mlenga V."/>
            <person name="Montmayeur A."/>
            <person name="Mulrain L."/>
            <person name="Navidi A."/>
            <person name="Naylor J."/>
            <person name="Negash T."/>
            <person name="Nguyen T."/>
            <person name="Nguyen N."/>
            <person name="Nicol R."/>
            <person name="Norbu C."/>
            <person name="Norbu N."/>
            <person name="Novod N."/>
            <person name="O'Neill B."/>
            <person name="Osman S."/>
            <person name="Markiewicz E."/>
            <person name="Oyono O.L."/>
            <person name="Patti C."/>
            <person name="Phunkhang P."/>
            <person name="Pierre F."/>
            <person name="Priest M."/>
            <person name="Raghuraman S."/>
            <person name="Rege F."/>
            <person name="Reyes R."/>
            <person name="Rise C."/>
            <person name="Rogov P."/>
            <person name="Ross K."/>
            <person name="Ryan E."/>
            <person name="Settipalli S."/>
            <person name="Shea T."/>
            <person name="Sherpa N."/>
            <person name="Shi L."/>
            <person name="Shih D."/>
            <person name="Sparrow T."/>
            <person name="Spaulding J."/>
            <person name="Stalker J."/>
            <person name="Stange-Thomann N."/>
            <person name="Stavropoulos S."/>
            <person name="Stone C."/>
            <person name="Strader C."/>
            <person name="Tesfaye S."/>
            <person name="Thomson T."/>
            <person name="Thoulutsang Y."/>
            <person name="Thoulutsang D."/>
            <person name="Topham K."/>
            <person name="Topping I."/>
            <person name="Tsamla T."/>
            <person name="Vassiliev H."/>
            <person name="Vo A."/>
            <person name="Wangchuk T."/>
            <person name="Wangdi T."/>
            <person name="Weiand M."/>
            <person name="Wilkinson J."/>
            <person name="Wilson A."/>
            <person name="Yadav S."/>
            <person name="Young G."/>
            <person name="Yu Q."/>
            <person name="Zembek L."/>
            <person name="Zhong D."/>
            <person name="Zimmer A."/>
            <person name="Zwirko Z."/>
            <person name="Jaffe D.B."/>
            <person name="Alvarez P."/>
            <person name="Brockman W."/>
            <person name="Butler J."/>
            <person name="Chin C."/>
            <person name="Gnerre S."/>
            <person name="Grabherr M."/>
            <person name="Kleber M."/>
            <person name="Mauceli E."/>
            <person name="MacCallum I."/>
        </authorList>
    </citation>
    <scope>NUCLEOTIDE SEQUENCE [LARGE SCALE GENOMIC DNA]</scope>
    <source>
        <strain evidence="3">Tucson 14030-0811.24</strain>
    </source>
</reference>
<feature type="region of interest" description="Disordered" evidence="1">
    <location>
        <begin position="54"/>
        <end position="79"/>
    </location>
</feature>
<dbReference type="AlphaFoldDB" id="A0A0Q9WWQ4"/>
<dbReference type="InParanoid" id="A0A0Q9WWQ4"/>
<proteinExistence type="predicted"/>
<evidence type="ECO:0000313" key="3">
    <source>
        <dbReference type="Proteomes" id="UP000007798"/>
    </source>
</evidence>
<organism evidence="2 3">
    <name type="scientific">Drosophila willistoni</name>
    <name type="common">Fruit fly</name>
    <dbReference type="NCBI Taxonomy" id="7260"/>
    <lineage>
        <taxon>Eukaryota</taxon>
        <taxon>Metazoa</taxon>
        <taxon>Ecdysozoa</taxon>
        <taxon>Arthropoda</taxon>
        <taxon>Hexapoda</taxon>
        <taxon>Insecta</taxon>
        <taxon>Pterygota</taxon>
        <taxon>Neoptera</taxon>
        <taxon>Endopterygota</taxon>
        <taxon>Diptera</taxon>
        <taxon>Brachycera</taxon>
        <taxon>Muscomorpha</taxon>
        <taxon>Ephydroidea</taxon>
        <taxon>Drosophilidae</taxon>
        <taxon>Drosophila</taxon>
        <taxon>Sophophora</taxon>
    </lineage>
</organism>
<evidence type="ECO:0000313" key="2">
    <source>
        <dbReference type="EMBL" id="KRG00480.1"/>
    </source>
</evidence>